<feature type="domain" description="Carrier" evidence="3">
    <location>
        <begin position="2"/>
        <end position="79"/>
    </location>
</feature>
<evidence type="ECO:0000259" key="3">
    <source>
        <dbReference type="PROSITE" id="PS50075"/>
    </source>
</evidence>
<evidence type="ECO:0000313" key="5">
    <source>
        <dbReference type="Proteomes" id="UP000192923"/>
    </source>
</evidence>
<dbReference type="SMART" id="SM00823">
    <property type="entry name" value="PKS_PP"/>
    <property type="match status" value="1"/>
</dbReference>
<organism evidence="4 5">
    <name type="scientific">Methylomagnum ishizawai</name>
    <dbReference type="NCBI Taxonomy" id="1760988"/>
    <lineage>
        <taxon>Bacteria</taxon>
        <taxon>Pseudomonadati</taxon>
        <taxon>Pseudomonadota</taxon>
        <taxon>Gammaproteobacteria</taxon>
        <taxon>Methylococcales</taxon>
        <taxon>Methylococcaceae</taxon>
        <taxon>Methylomagnum</taxon>
    </lineage>
</organism>
<reference evidence="4 5" key="1">
    <citation type="submission" date="2016-12" db="EMBL/GenBank/DDBJ databases">
        <authorList>
            <person name="Song W.-J."/>
            <person name="Kurnit D.M."/>
        </authorList>
    </citation>
    <scope>NUCLEOTIDE SEQUENCE [LARGE SCALE GENOMIC DNA]</scope>
    <source>
        <strain evidence="4 5">175</strain>
    </source>
</reference>
<dbReference type="Pfam" id="PF00550">
    <property type="entry name" value="PP-binding"/>
    <property type="match status" value="1"/>
</dbReference>
<keyword evidence="1" id="KW-0596">Phosphopantetheine</keyword>
<protein>
    <submittedName>
        <fullName evidence="4">Acyl carrier protein</fullName>
    </submittedName>
</protein>
<gene>
    <name evidence="4" type="ORF">SAMN02949497_4277</name>
</gene>
<dbReference type="SUPFAM" id="SSF47336">
    <property type="entry name" value="ACP-like"/>
    <property type="match status" value="1"/>
</dbReference>
<dbReference type="RefSeq" id="WP_085215714.1">
    <property type="nucleotide sequence ID" value="NZ_FXAM01000001.1"/>
</dbReference>
<dbReference type="InterPro" id="IPR020806">
    <property type="entry name" value="PKS_PP-bd"/>
</dbReference>
<evidence type="ECO:0000256" key="2">
    <source>
        <dbReference type="ARBA" id="ARBA00022553"/>
    </source>
</evidence>
<accession>A0A1Y6D7W3</accession>
<dbReference type="PROSITE" id="PS50075">
    <property type="entry name" value="CARRIER"/>
    <property type="match status" value="1"/>
</dbReference>
<dbReference type="EMBL" id="FXAM01000001">
    <property type="protein sequence ID" value="SMF96863.1"/>
    <property type="molecule type" value="Genomic_DNA"/>
</dbReference>
<dbReference type="InterPro" id="IPR036736">
    <property type="entry name" value="ACP-like_sf"/>
</dbReference>
<keyword evidence="2" id="KW-0597">Phosphoprotein</keyword>
<name>A0A1Y6D7W3_9GAMM</name>
<dbReference type="Proteomes" id="UP000192923">
    <property type="component" value="Unassembled WGS sequence"/>
</dbReference>
<keyword evidence="5" id="KW-1185">Reference proteome</keyword>
<dbReference type="OrthoDB" id="5794853at2"/>
<dbReference type="STRING" id="1760988.SAMN02949497_4277"/>
<dbReference type="GO" id="GO:0031177">
    <property type="term" value="F:phosphopantetheine binding"/>
    <property type="evidence" value="ECO:0007669"/>
    <property type="project" value="InterPro"/>
</dbReference>
<dbReference type="Gene3D" id="1.10.1200.10">
    <property type="entry name" value="ACP-like"/>
    <property type="match status" value="1"/>
</dbReference>
<dbReference type="InterPro" id="IPR009081">
    <property type="entry name" value="PP-bd_ACP"/>
</dbReference>
<dbReference type="AlphaFoldDB" id="A0A1Y6D7W3"/>
<sequence>MPQASQVHQWMISYLGELLDLPEADIDPEAHLANYGLDSTDVMVIAGALEEQFSLEVDPIFFLRNATVKDIVDDLKNSGIVG</sequence>
<proteinExistence type="predicted"/>
<evidence type="ECO:0000313" key="4">
    <source>
        <dbReference type="EMBL" id="SMF96863.1"/>
    </source>
</evidence>
<evidence type="ECO:0000256" key="1">
    <source>
        <dbReference type="ARBA" id="ARBA00022450"/>
    </source>
</evidence>